<evidence type="ECO:0000256" key="1">
    <source>
        <dbReference type="ARBA" id="ARBA00004196"/>
    </source>
</evidence>
<dbReference type="Pfam" id="PF16403">
    <property type="entry name" value="Bact_surface_Ig-like"/>
    <property type="match status" value="1"/>
</dbReference>
<dbReference type="GO" id="GO:0030313">
    <property type="term" value="C:cell envelope"/>
    <property type="evidence" value="ECO:0007669"/>
    <property type="project" value="UniProtKB-SubCell"/>
</dbReference>
<accession>A0A3E2W0H1</accession>
<dbReference type="InterPro" id="IPR042229">
    <property type="entry name" value="Listeria/Bacterioides_rpt_sf"/>
</dbReference>
<evidence type="ECO:0000259" key="2">
    <source>
        <dbReference type="Pfam" id="PF16403"/>
    </source>
</evidence>
<name>A0A3E2W0H1_CLOIN</name>
<evidence type="ECO:0000313" key="4">
    <source>
        <dbReference type="Proteomes" id="UP000260025"/>
    </source>
</evidence>
<protein>
    <submittedName>
        <fullName evidence="3">DUF5011 domain-containing protein</fullName>
    </submittedName>
</protein>
<evidence type="ECO:0000313" key="3">
    <source>
        <dbReference type="EMBL" id="RGC17315.1"/>
    </source>
</evidence>
<dbReference type="InterPro" id="IPR013783">
    <property type="entry name" value="Ig-like_fold"/>
</dbReference>
<proteinExistence type="predicted"/>
<organism evidence="3 4">
    <name type="scientific">Clostridium innocuum</name>
    <dbReference type="NCBI Taxonomy" id="1522"/>
    <lineage>
        <taxon>Bacteria</taxon>
        <taxon>Bacillati</taxon>
        <taxon>Bacillota</taxon>
        <taxon>Clostridia</taxon>
        <taxon>Eubacteriales</taxon>
        <taxon>Clostridiaceae</taxon>
        <taxon>Clostridium</taxon>
    </lineage>
</organism>
<dbReference type="AlphaFoldDB" id="A0A3E2W0H1"/>
<sequence length="526" mass="60414">MINKKIQVCTYIIFMCFFVCMQVMRIDASVLKYESFKPNNEEERVIDHTAIGSWNNGEFFETVTYQRVGFDDDSMTMKYRFRYYITHKGIKGSYIYQKVPVGIFVNDKKIASFSSWIGKNISNKTQLCGEKTVTIHQGKHLVELKDIKDGAITVVNVKKMIVIAIPTYSVKFLDSDGTVLKTQTVERYKSATAPAVSDKTGASFTGWDKPFNNVREDLIVTAQYAVNTYSVNFLDWDGRILKTQTVQHGGNASPPSSPSREGYVFQGWKGDYTNVTGNRTITAAYKIKTFTITFDSNGGSSIAPQIITYGDKAGVPAIPIKKNNKFMGWHTAAGVRYDFSQSVKESMTLYAYWDEEPIITAQDIHIFEDLYTEQDWKRIRLERAKALDKEDGDISAHLTILKDTTNLKKQGTYELTYEVKDSAGNRAKKSINVIVLDKRAQEDRSRKYIRSISENHIQTLHPNSYWRMTERFQRLTQSLQKTTAQARYTWHLTGQDIAEIRRFNAEHGYSEQENKAFMEKFSYLRR</sequence>
<dbReference type="Pfam" id="PF09479">
    <property type="entry name" value="Flg_new"/>
    <property type="match status" value="3"/>
</dbReference>
<feature type="domain" description="Pesticidal crystal protein Cry22Aa Ig-like" evidence="2">
    <location>
        <begin position="384"/>
        <end position="435"/>
    </location>
</feature>
<dbReference type="Gene3D" id="2.60.40.4270">
    <property type="entry name" value="Listeria-Bacteroides repeat domain"/>
    <property type="match status" value="2"/>
</dbReference>
<dbReference type="Gene3D" id="2.60.40.10">
    <property type="entry name" value="Immunoglobulins"/>
    <property type="match status" value="1"/>
</dbReference>
<dbReference type="OrthoDB" id="9802993at2"/>
<dbReference type="EMBL" id="QVEV01000005">
    <property type="protein sequence ID" value="RGC17315.1"/>
    <property type="molecule type" value="Genomic_DNA"/>
</dbReference>
<dbReference type="Proteomes" id="UP000260025">
    <property type="component" value="Unassembled WGS sequence"/>
</dbReference>
<dbReference type="InterPro" id="IPR032179">
    <property type="entry name" value="Cry22Aa_Ig-like"/>
</dbReference>
<comment type="subcellular location">
    <subcellularLocation>
        <location evidence="1">Cell envelope</location>
    </subcellularLocation>
</comment>
<dbReference type="InterPro" id="IPR013378">
    <property type="entry name" value="InlB-like_B-rpt"/>
</dbReference>
<gene>
    <name evidence="3" type="ORF">DXA38_05630</name>
</gene>
<comment type="caution">
    <text evidence="3">The sequence shown here is derived from an EMBL/GenBank/DDBJ whole genome shotgun (WGS) entry which is preliminary data.</text>
</comment>
<reference evidence="3 4" key="1">
    <citation type="submission" date="2018-08" db="EMBL/GenBank/DDBJ databases">
        <title>A genome reference for cultivated species of the human gut microbiota.</title>
        <authorList>
            <person name="Zou Y."/>
            <person name="Xue W."/>
            <person name="Luo G."/>
        </authorList>
    </citation>
    <scope>NUCLEOTIDE SEQUENCE [LARGE SCALE GENOMIC DNA]</scope>
    <source>
        <strain evidence="3 4">OF01-2LB</strain>
    </source>
</reference>